<reference evidence="2" key="1">
    <citation type="journal article" date="2014" name="Int. J. Syst. Evol. Microbiol.">
        <title>Complete genome sequence of Corynebacterium casei LMG S-19264T (=DSM 44701T), isolated from a smear-ripened cheese.</title>
        <authorList>
            <consortium name="US DOE Joint Genome Institute (JGI-PGF)"/>
            <person name="Walter F."/>
            <person name="Albersmeier A."/>
            <person name="Kalinowski J."/>
            <person name="Ruckert C."/>
        </authorList>
    </citation>
    <scope>NUCLEOTIDE SEQUENCE</scope>
    <source>
        <strain evidence="2">CCM 8711</strain>
    </source>
</reference>
<feature type="domain" description="Amidase" evidence="1">
    <location>
        <begin position="141"/>
        <end position="505"/>
    </location>
</feature>
<dbReference type="Proteomes" id="UP000662074">
    <property type="component" value="Unassembled WGS sequence"/>
</dbReference>
<dbReference type="PANTHER" id="PTHR11895:SF73">
    <property type="entry name" value="AMIDASE FAMILY PROTEIN"/>
    <property type="match status" value="1"/>
</dbReference>
<dbReference type="Gene3D" id="3.90.1300.10">
    <property type="entry name" value="Amidase signature (AS) domain"/>
    <property type="match status" value="1"/>
</dbReference>
<sequence length="566" mass="61364">MNNSVTKYLTLATVGVLSFASGAFMIRRFESVPLTVGIVQEAEKIIGQSFTPAQADSMLNMLEGFNNSYDALHKLNMPNSIVPALTFNPVPVGFANPDAKSGFKQDKTADTKLPADKSEMAFYTIRQLADLIKTKQISSVELTQFFIDRLKKYNPKLQFAITITEERALKKAAEADAEIKAGRYKGVLHGIPFGVKDLLAQKDYKTTFGSNAYKDQQLNVDATVVSKLEAAGGILIVKTTLGELAMGDVWFGGKTKNPWDITRGSSGSSAGSASAVSAGCLPYAIGSETLGSIVSPSTECGDTGLRPSFGRVSKYGAMALSWSMDKLGPIARSVEDAAIVFNTIQGPDDKDLSTIAAPFNYDGSVKSLKGYKIGYVKADFDRAYYGTGANKRAIPNHATDSATLAKLKDLGAELVPIDYPQMPIGAMTFILDAEAGAAFQELVLNHKDDLLVQQHKNAWPNIFRASQFISAAEYIQANRARTLLIQAWYEKLKGLDLYITPSSSTNLSMTNLTGNPCVVLPNGFNQRGRPMSITFMGQLFGEGKMLQAAKVYQDATDFHKKHPNLN</sequence>
<keyword evidence="3" id="KW-1185">Reference proteome</keyword>
<organism evidence="2 3">
    <name type="scientific">Mucilaginibacter galii</name>
    <dbReference type="NCBI Taxonomy" id="2005073"/>
    <lineage>
        <taxon>Bacteria</taxon>
        <taxon>Pseudomonadati</taxon>
        <taxon>Bacteroidota</taxon>
        <taxon>Sphingobacteriia</taxon>
        <taxon>Sphingobacteriales</taxon>
        <taxon>Sphingobacteriaceae</taxon>
        <taxon>Mucilaginibacter</taxon>
    </lineage>
</organism>
<dbReference type="InterPro" id="IPR036928">
    <property type="entry name" value="AS_sf"/>
</dbReference>
<gene>
    <name evidence="2" type="ORF">GCM10011425_10460</name>
</gene>
<protein>
    <submittedName>
        <fullName evidence="2">Amidase</fullName>
    </submittedName>
</protein>
<dbReference type="SUPFAM" id="SSF75304">
    <property type="entry name" value="Amidase signature (AS) enzymes"/>
    <property type="match status" value="1"/>
</dbReference>
<dbReference type="RefSeq" id="WP_188414515.1">
    <property type="nucleotide sequence ID" value="NZ_BMDO01000002.1"/>
</dbReference>
<evidence type="ECO:0000259" key="1">
    <source>
        <dbReference type="Pfam" id="PF01425"/>
    </source>
</evidence>
<dbReference type="PANTHER" id="PTHR11895">
    <property type="entry name" value="TRANSAMIDASE"/>
    <property type="match status" value="1"/>
</dbReference>
<dbReference type="InterPro" id="IPR023631">
    <property type="entry name" value="Amidase_dom"/>
</dbReference>
<accession>A0A917N0V2</accession>
<dbReference type="EMBL" id="BMDO01000002">
    <property type="protein sequence ID" value="GGI49834.1"/>
    <property type="molecule type" value="Genomic_DNA"/>
</dbReference>
<dbReference type="InterPro" id="IPR000120">
    <property type="entry name" value="Amidase"/>
</dbReference>
<evidence type="ECO:0000313" key="2">
    <source>
        <dbReference type="EMBL" id="GGI49834.1"/>
    </source>
</evidence>
<evidence type="ECO:0000313" key="3">
    <source>
        <dbReference type="Proteomes" id="UP000662074"/>
    </source>
</evidence>
<dbReference type="Pfam" id="PF01425">
    <property type="entry name" value="Amidase"/>
    <property type="match status" value="1"/>
</dbReference>
<name>A0A917N0V2_9SPHI</name>
<proteinExistence type="predicted"/>
<dbReference type="AlphaFoldDB" id="A0A917N0V2"/>
<reference evidence="2" key="2">
    <citation type="submission" date="2020-09" db="EMBL/GenBank/DDBJ databases">
        <authorList>
            <person name="Sun Q."/>
            <person name="Sedlacek I."/>
        </authorList>
    </citation>
    <scope>NUCLEOTIDE SEQUENCE</scope>
    <source>
        <strain evidence="2">CCM 8711</strain>
    </source>
</reference>
<dbReference type="GO" id="GO:0050567">
    <property type="term" value="F:glutaminyl-tRNA synthase (glutamine-hydrolyzing) activity"/>
    <property type="evidence" value="ECO:0007669"/>
    <property type="project" value="TreeGrafter"/>
</dbReference>
<comment type="caution">
    <text evidence="2">The sequence shown here is derived from an EMBL/GenBank/DDBJ whole genome shotgun (WGS) entry which is preliminary data.</text>
</comment>